<dbReference type="GO" id="GO:0051603">
    <property type="term" value="P:proteolysis involved in protein catabolic process"/>
    <property type="evidence" value="ECO:0007669"/>
    <property type="project" value="TreeGrafter"/>
</dbReference>
<dbReference type="InterPro" id="IPR003877">
    <property type="entry name" value="SPRY_dom"/>
</dbReference>
<dbReference type="OMA" id="CPFTRHE"/>
<evidence type="ECO:0000313" key="6">
    <source>
        <dbReference type="Proteomes" id="UP000655225"/>
    </source>
</evidence>
<keyword evidence="1" id="KW-0479">Metal-binding</keyword>
<dbReference type="SUPFAM" id="SSF49899">
    <property type="entry name" value="Concanavalin A-like lectins/glucanases"/>
    <property type="match status" value="1"/>
</dbReference>
<dbReference type="PANTHER" id="PTHR13363">
    <property type="entry name" value="RING FINGER AND SRY DOMAIN-CONTAINING"/>
    <property type="match status" value="1"/>
</dbReference>
<gene>
    <name evidence="5" type="ORF">HHK36_009401</name>
</gene>
<dbReference type="InterPro" id="IPR001870">
    <property type="entry name" value="B30.2/SPRY"/>
</dbReference>
<evidence type="ECO:0000256" key="2">
    <source>
        <dbReference type="ARBA" id="ARBA00022771"/>
    </source>
</evidence>
<evidence type="ECO:0000313" key="5">
    <source>
        <dbReference type="EMBL" id="KAF8404516.1"/>
    </source>
</evidence>
<dbReference type="GO" id="GO:0008270">
    <property type="term" value="F:zinc ion binding"/>
    <property type="evidence" value="ECO:0007669"/>
    <property type="project" value="UniProtKB-KW"/>
</dbReference>
<protein>
    <recommendedName>
        <fullName evidence="4">B30.2/SPRY domain-containing protein</fullName>
    </recommendedName>
</protein>
<evidence type="ECO:0000256" key="3">
    <source>
        <dbReference type="ARBA" id="ARBA00022833"/>
    </source>
</evidence>
<dbReference type="GO" id="GO:0005737">
    <property type="term" value="C:cytoplasm"/>
    <property type="evidence" value="ECO:0007669"/>
    <property type="project" value="TreeGrafter"/>
</dbReference>
<dbReference type="Pfam" id="PF00622">
    <property type="entry name" value="SPRY"/>
    <property type="match status" value="1"/>
</dbReference>
<dbReference type="PROSITE" id="PS50188">
    <property type="entry name" value="B302_SPRY"/>
    <property type="match status" value="1"/>
</dbReference>
<dbReference type="EMBL" id="JABCRI010000006">
    <property type="protein sequence ID" value="KAF8404516.1"/>
    <property type="molecule type" value="Genomic_DNA"/>
</dbReference>
<dbReference type="FunFam" id="2.60.120.920:FF:000053">
    <property type="entry name" value="E3 ubiquitin-protein ligase RKP"/>
    <property type="match status" value="1"/>
</dbReference>
<dbReference type="PANTHER" id="PTHR13363:SF5">
    <property type="entry name" value="E3 UBIQUITIN-PROTEIN LIGASE RNF123"/>
    <property type="match status" value="1"/>
</dbReference>
<organism evidence="5 6">
    <name type="scientific">Tetracentron sinense</name>
    <name type="common">Spur-leaf</name>
    <dbReference type="NCBI Taxonomy" id="13715"/>
    <lineage>
        <taxon>Eukaryota</taxon>
        <taxon>Viridiplantae</taxon>
        <taxon>Streptophyta</taxon>
        <taxon>Embryophyta</taxon>
        <taxon>Tracheophyta</taxon>
        <taxon>Spermatophyta</taxon>
        <taxon>Magnoliopsida</taxon>
        <taxon>Trochodendrales</taxon>
        <taxon>Trochodendraceae</taxon>
        <taxon>Tetracentron</taxon>
    </lineage>
</organism>
<evidence type="ECO:0000259" key="4">
    <source>
        <dbReference type="PROSITE" id="PS50188"/>
    </source>
</evidence>
<dbReference type="OrthoDB" id="258495at2759"/>
<dbReference type="InterPro" id="IPR045129">
    <property type="entry name" value="RNF123/RKP/RSPRY1"/>
</dbReference>
<dbReference type="Proteomes" id="UP000655225">
    <property type="component" value="Unassembled WGS sequence"/>
</dbReference>
<keyword evidence="3" id="KW-0862">Zinc</keyword>
<accession>A0A834ZDC0</accession>
<feature type="domain" description="B30.2/SPRY" evidence="4">
    <location>
        <begin position="76"/>
        <end position="269"/>
    </location>
</feature>
<dbReference type="Gene3D" id="2.60.120.920">
    <property type="match status" value="1"/>
</dbReference>
<keyword evidence="2" id="KW-0863">Zinc-finger</keyword>
<dbReference type="SMART" id="SM00449">
    <property type="entry name" value="SPRY"/>
    <property type="match status" value="1"/>
</dbReference>
<dbReference type="Pfam" id="PF19322">
    <property type="entry name" value="RKP_N"/>
    <property type="match status" value="1"/>
</dbReference>
<proteinExistence type="predicted"/>
<reference evidence="5 6" key="1">
    <citation type="submission" date="2020-04" db="EMBL/GenBank/DDBJ databases">
        <title>Plant Genome Project.</title>
        <authorList>
            <person name="Zhang R.-G."/>
        </authorList>
    </citation>
    <scope>NUCLEOTIDE SEQUENCE [LARGE SCALE GENOMIC DNA]</scope>
    <source>
        <strain evidence="5">YNK0</strain>
        <tissue evidence="5">Leaf</tissue>
    </source>
</reference>
<dbReference type="GO" id="GO:0004842">
    <property type="term" value="F:ubiquitin-protein transferase activity"/>
    <property type="evidence" value="ECO:0007669"/>
    <property type="project" value="InterPro"/>
</dbReference>
<dbReference type="AlphaFoldDB" id="A0A834ZDC0"/>
<comment type="caution">
    <text evidence="5">The sequence shown here is derived from an EMBL/GenBank/DDBJ whole genome shotgun (WGS) entry which is preliminary data.</text>
</comment>
<dbReference type="InterPro" id="IPR013320">
    <property type="entry name" value="ConA-like_dom_sf"/>
</dbReference>
<dbReference type="InterPro" id="IPR043136">
    <property type="entry name" value="B30.2/SPRY_sf"/>
</dbReference>
<keyword evidence="6" id="KW-1185">Reference proteome</keyword>
<sequence>MAEDGLRIGGLSSGLAVILNGEDRRESSQKTHIVSYYDDISYQSVERTLEHIFHLPYRSIHQLTCSIDTSLVRAILKNDIVKFRVNQDVVLSNRDGICITDNTCGPHTVSIDEASVCGEIRILKQPLLLESLAMFSSARANVCVWKGKWMYEVILETSGIQQLGWATLSCLFIDQKGVGDAEDSYAFDGRRVCKWNKEAKTYGQSWVVGDVIGCCIDLDQDEILFYRNGVSLGVAFDGVCKMGPGLGYYPAISLSQGERCELNFGARPFRYQIEGFLPLQAPPSLNFLCTHLLQCLSRLLEMQSMEKAESTSVEKLRILKRFVHLEELFNPIFRGICEEFFSAIDAEPGSVEYVGWGPFIMFLMEGFRRQAPHDYASLDRVVDLFLEFQGSRLMFEHVINALSCSCRTSSLILAECPYSGSYSYLALACHILRREELMVLWWKSSDFEFLLEGFLSLKGPNKQDLQCLIPSVWWPGSCEDMSYVSSMMMTTTALSEAVSKIEEMHRELCRLVIQFIPPITPFQFHGSVFRTFLQNLLLKNRGADRNLPPCGVSSNSVLVSLYTVILHFLSEGFSMGDICGWVKGPETKAGVSVGFLHRGGQQSFPIGLFLKNDPHRTDISRLGGSFNHLSKSNPVNDEEMEIIRWEEGCMDDEEARVTHSTWQKPCCCSSSDVDFTRITKDLTRYTAKGSRGHVSPIPERTAHVATECSAGSLNDEIVDKPSSSDQSEFEFGYRPVQHLRIVSRTSNLSLATLRDVELLDAMLLLYHIGLAPNFKQVRKSYCYFFF</sequence>
<evidence type="ECO:0000256" key="1">
    <source>
        <dbReference type="ARBA" id="ARBA00022723"/>
    </source>
</evidence>
<dbReference type="InterPro" id="IPR045737">
    <property type="entry name" value="RKP_N"/>
</dbReference>
<name>A0A834ZDC0_TETSI</name>